<evidence type="ECO:0000256" key="2">
    <source>
        <dbReference type="ARBA" id="ARBA00022692"/>
    </source>
</evidence>
<feature type="transmembrane region" description="Helical" evidence="5">
    <location>
        <begin position="16"/>
        <end position="34"/>
    </location>
</feature>
<sequence>MGGGYLTEGAGYRWDYYLPAVTNAVLLVIMVFALPETLFSRSDENLRGHRERTYFQMLFSFRRNCLRDRSLHWRDFARPFEMLRYPSVSLTWFYYTVSFAYGTVLPAVTVAILFTKSYHFETGVIGLMLGLPLLIGSFLGEILSGPFSDFIMYEYAKRHDGERKPEARLPASWASAFFLPAGIIIYGVCLHLKTHWIGPVIGNAVAGFGLQLATTVNYAYCSDCYKPQSGEIGTLYNFGRQIFSFTVGFYALVLWQQHSISICINPPTKTALADIDMTPDGLSQRGFANVEPIIPRIRKEVEEAQHWRETGMHIINLAKAENILIRPEVVRIYRLAIAENLDSNFFNVYFNPFIRVEPDHLVTAPGAATCLEALLFNICDPGDGVLVPGPYWNGFDLKFCQKHGIHYISDEVYALSEFPNVDVAEPVPFASALSLDLKALGCDLRFVHIVWSASKDFGSSGIRMACIVSQANHSLALGNVVASDQQTSSLSAIALSGLLKSPELSNLLRLNATRLADAYSTVTNFLKKYDIEFIPVTAGVFIFARLNPKAQTWEDEADTVAKLRDAGVLVTAGQAFHGVEHEKWWVRIIFAVDPDDLKKGLQIIASTLYLNK</sequence>
<keyword evidence="3 5" id="KW-1133">Transmembrane helix</keyword>
<dbReference type="SUPFAM" id="SSF103473">
    <property type="entry name" value="MFS general substrate transporter"/>
    <property type="match status" value="1"/>
</dbReference>
<organism evidence="7 8">
    <name type="scientific">Neofusicoccum ribis</name>
    <dbReference type="NCBI Taxonomy" id="45134"/>
    <lineage>
        <taxon>Eukaryota</taxon>
        <taxon>Fungi</taxon>
        <taxon>Dikarya</taxon>
        <taxon>Ascomycota</taxon>
        <taxon>Pezizomycotina</taxon>
        <taxon>Dothideomycetes</taxon>
        <taxon>Dothideomycetes incertae sedis</taxon>
        <taxon>Botryosphaeriales</taxon>
        <taxon>Botryosphaeriaceae</taxon>
        <taxon>Neofusicoccum</taxon>
    </lineage>
</organism>
<dbReference type="InterPro" id="IPR004839">
    <property type="entry name" value="Aminotransferase_I/II_large"/>
</dbReference>
<evidence type="ECO:0000313" key="7">
    <source>
        <dbReference type="EMBL" id="KAL1627118.1"/>
    </source>
</evidence>
<evidence type="ECO:0000259" key="6">
    <source>
        <dbReference type="Pfam" id="PF00155"/>
    </source>
</evidence>
<feature type="transmembrane region" description="Helical" evidence="5">
    <location>
        <begin position="167"/>
        <end position="188"/>
    </location>
</feature>
<evidence type="ECO:0000313" key="8">
    <source>
        <dbReference type="Proteomes" id="UP001521116"/>
    </source>
</evidence>
<dbReference type="Proteomes" id="UP001521116">
    <property type="component" value="Unassembled WGS sequence"/>
</dbReference>
<dbReference type="PANTHER" id="PTHR23502:SF181">
    <property type="entry name" value="MAJOR FACILITATOR SUPERFAMILY (MFS) PROFILE DOMAIN-CONTAINING PROTEIN"/>
    <property type="match status" value="1"/>
</dbReference>
<evidence type="ECO:0000256" key="1">
    <source>
        <dbReference type="ARBA" id="ARBA00004141"/>
    </source>
</evidence>
<protein>
    <recommendedName>
        <fullName evidence="6">Aminotransferase class I/classII large domain-containing protein</fullName>
    </recommendedName>
</protein>
<dbReference type="Gene3D" id="1.20.1250.20">
    <property type="entry name" value="MFS general substrate transporter like domains"/>
    <property type="match status" value="1"/>
</dbReference>
<evidence type="ECO:0000256" key="3">
    <source>
        <dbReference type="ARBA" id="ARBA00022989"/>
    </source>
</evidence>
<evidence type="ECO:0000256" key="4">
    <source>
        <dbReference type="ARBA" id="ARBA00023136"/>
    </source>
</evidence>
<dbReference type="InterPro" id="IPR036259">
    <property type="entry name" value="MFS_trans_sf"/>
</dbReference>
<dbReference type="EMBL" id="JAJVDC020000076">
    <property type="protein sequence ID" value="KAL1627118.1"/>
    <property type="molecule type" value="Genomic_DNA"/>
</dbReference>
<feature type="transmembrane region" description="Helical" evidence="5">
    <location>
        <begin position="126"/>
        <end position="147"/>
    </location>
</feature>
<feature type="transmembrane region" description="Helical" evidence="5">
    <location>
        <begin position="200"/>
        <end position="220"/>
    </location>
</feature>
<keyword evidence="8" id="KW-1185">Reference proteome</keyword>
<comment type="subcellular location">
    <subcellularLocation>
        <location evidence="1">Membrane</location>
        <topology evidence="1">Multi-pass membrane protein</topology>
    </subcellularLocation>
</comment>
<dbReference type="Gene3D" id="3.90.1150.10">
    <property type="entry name" value="Aspartate Aminotransferase, domain 1"/>
    <property type="match status" value="1"/>
</dbReference>
<feature type="transmembrane region" description="Helical" evidence="5">
    <location>
        <begin position="92"/>
        <end position="114"/>
    </location>
</feature>
<comment type="caution">
    <text evidence="7">The sequence shown here is derived from an EMBL/GenBank/DDBJ whole genome shotgun (WGS) entry which is preliminary data.</text>
</comment>
<feature type="domain" description="Aminotransferase class I/classII large" evidence="6">
    <location>
        <begin position="397"/>
        <end position="603"/>
    </location>
</feature>
<gene>
    <name evidence="7" type="ORF">SLS56_006541</name>
</gene>
<reference evidence="7 8" key="1">
    <citation type="submission" date="2024-02" db="EMBL/GenBank/DDBJ databases">
        <title>De novo assembly and annotation of 12 fungi associated with fruit tree decline syndrome in Ontario, Canada.</title>
        <authorList>
            <person name="Sulman M."/>
            <person name="Ellouze W."/>
            <person name="Ilyukhin E."/>
        </authorList>
    </citation>
    <scope>NUCLEOTIDE SEQUENCE [LARGE SCALE GENOMIC DNA]</scope>
    <source>
        <strain evidence="7 8">M1-105</strain>
    </source>
</reference>
<keyword evidence="4 5" id="KW-0472">Membrane</keyword>
<dbReference type="SUPFAM" id="SSF53383">
    <property type="entry name" value="PLP-dependent transferases"/>
    <property type="match status" value="1"/>
</dbReference>
<dbReference type="InterPro" id="IPR015424">
    <property type="entry name" value="PyrdxlP-dep_Trfase"/>
</dbReference>
<dbReference type="InterPro" id="IPR015422">
    <property type="entry name" value="PyrdxlP-dep_Trfase_small"/>
</dbReference>
<dbReference type="InterPro" id="IPR011701">
    <property type="entry name" value="MFS"/>
</dbReference>
<dbReference type="Gene3D" id="3.40.640.10">
    <property type="entry name" value="Type I PLP-dependent aspartate aminotransferase-like (Major domain)"/>
    <property type="match status" value="2"/>
</dbReference>
<evidence type="ECO:0000256" key="5">
    <source>
        <dbReference type="SAM" id="Phobius"/>
    </source>
</evidence>
<proteinExistence type="predicted"/>
<dbReference type="PANTHER" id="PTHR23502">
    <property type="entry name" value="MAJOR FACILITATOR SUPERFAMILY"/>
    <property type="match status" value="1"/>
</dbReference>
<dbReference type="Pfam" id="PF00155">
    <property type="entry name" value="Aminotran_1_2"/>
    <property type="match status" value="1"/>
</dbReference>
<dbReference type="Pfam" id="PF07690">
    <property type="entry name" value="MFS_1"/>
    <property type="match status" value="1"/>
</dbReference>
<name>A0ABR3SQF2_9PEZI</name>
<accession>A0ABR3SQF2</accession>
<keyword evidence="2 5" id="KW-0812">Transmembrane</keyword>
<dbReference type="InterPro" id="IPR015421">
    <property type="entry name" value="PyrdxlP-dep_Trfase_major"/>
</dbReference>